<feature type="compositionally biased region" description="Basic residues" evidence="1">
    <location>
        <begin position="174"/>
        <end position="184"/>
    </location>
</feature>
<gene>
    <name evidence="2" type="ORF">NP233_g15</name>
</gene>
<organism evidence="2 3">
    <name type="scientific">Leucocoprinus birnbaumii</name>
    <dbReference type="NCBI Taxonomy" id="56174"/>
    <lineage>
        <taxon>Eukaryota</taxon>
        <taxon>Fungi</taxon>
        <taxon>Dikarya</taxon>
        <taxon>Basidiomycota</taxon>
        <taxon>Agaricomycotina</taxon>
        <taxon>Agaricomycetes</taxon>
        <taxon>Agaricomycetidae</taxon>
        <taxon>Agaricales</taxon>
        <taxon>Agaricineae</taxon>
        <taxon>Agaricaceae</taxon>
        <taxon>Leucocoprinus</taxon>
    </lineage>
</organism>
<feature type="compositionally biased region" description="Basic residues" evidence="1">
    <location>
        <begin position="1"/>
        <end position="16"/>
    </location>
</feature>
<reference evidence="2" key="1">
    <citation type="submission" date="2022-07" db="EMBL/GenBank/DDBJ databases">
        <title>Genome Sequence of Leucocoprinus birnbaumii.</title>
        <authorList>
            <person name="Buettner E."/>
        </authorList>
    </citation>
    <scope>NUCLEOTIDE SEQUENCE</scope>
    <source>
        <strain evidence="2">VT141</strain>
    </source>
</reference>
<feature type="region of interest" description="Disordered" evidence="1">
    <location>
        <begin position="319"/>
        <end position="352"/>
    </location>
</feature>
<feature type="region of interest" description="Disordered" evidence="1">
    <location>
        <begin position="1"/>
        <end position="28"/>
    </location>
</feature>
<dbReference type="AlphaFoldDB" id="A0AAD5W4W0"/>
<proteinExistence type="predicted"/>
<feature type="compositionally biased region" description="Polar residues" evidence="1">
    <location>
        <begin position="321"/>
        <end position="352"/>
    </location>
</feature>
<evidence type="ECO:0000313" key="3">
    <source>
        <dbReference type="Proteomes" id="UP001213000"/>
    </source>
</evidence>
<evidence type="ECO:0000313" key="2">
    <source>
        <dbReference type="EMBL" id="KAJ3577013.1"/>
    </source>
</evidence>
<dbReference type="Proteomes" id="UP001213000">
    <property type="component" value="Unassembled WGS sequence"/>
</dbReference>
<dbReference type="EMBL" id="JANIEX010000001">
    <property type="protein sequence ID" value="KAJ3577013.1"/>
    <property type="molecule type" value="Genomic_DNA"/>
</dbReference>
<evidence type="ECO:0000256" key="1">
    <source>
        <dbReference type="SAM" id="MobiDB-lite"/>
    </source>
</evidence>
<name>A0AAD5W4W0_9AGAR</name>
<comment type="caution">
    <text evidence="2">The sequence shown here is derived from an EMBL/GenBank/DDBJ whole genome shotgun (WGS) entry which is preliminary data.</text>
</comment>
<accession>A0AAD5W4W0</accession>
<keyword evidence="3" id="KW-1185">Reference proteome</keyword>
<feature type="compositionally biased region" description="Acidic residues" evidence="1">
    <location>
        <begin position="124"/>
        <end position="154"/>
    </location>
</feature>
<protein>
    <submittedName>
        <fullName evidence="2">Uncharacterized protein</fullName>
    </submittedName>
</protein>
<sequence>MRTHQSKIRSKRKSRRPITSSSSSGTSTATIQRYYQRFCKLYRHPFGRRTSPYRKRARKWLRTLNKGDEFYECKQCHDSRWRCDQDELRKTVVMEELGLTEDQFRELEEYIPNRRGRKRVVETSSEEDNSEDESESKDDSDDEMVDELVGDDSEASGPVSSSSKAVRGKGPVTRSRKSARRRNSRYSTTPPSQLRPNGHVRSGSLPTSTDVLTSTSSTIQHNERFWKELASIHSRLLDSIGEVIKAVLAAPREAENKGEEAVTGSPSEVVPVSHHFLTEPTSTQPHELQMVVETVSPGEVPGTLSAQTQTQIDSSDIARASHQSITPNDTQPIPLDNISTTDFDPRSSSDTANLPLVGNGEQNALPMELPDAAGDITSTPPGVLPSIETIDLTLLSDNHGN</sequence>
<feature type="region of interest" description="Disordered" evidence="1">
    <location>
        <begin position="117"/>
        <end position="218"/>
    </location>
</feature>
<feature type="compositionally biased region" description="Low complexity" evidence="1">
    <location>
        <begin position="17"/>
        <end position="28"/>
    </location>
</feature>
<feature type="compositionally biased region" description="Low complexity" evidence="1">
    <location>
        <begin position="204"/>
        <end position="218"/>
    </location>
</feature>